<dbReference type="Proteomes" id="UP001221898">
    <property type="component" value="Unassembled WGS sequence"/>
</dbReference>
<evidence type="ECO:0000313" key="2">
    <source>
        <dbReference type="EMBL" id="KAJ8394187.1"/>
    </source>
</evidence>
<name>A0AAD7S1D5_9TELE</name>
<evidence type="ECO:0000256" key="1">
    <source>
        <dbReference type="SAM" id="MobiDB-lite"/>
    </source>
</evidence>
<comment type="caution">
    <text evidence="2">The sequence shown here is derived from an EMBL/GenBank/DDBJ whole genome shotgun (WGS) entry which is preliminary data.</text>
</comment>
<feature type="region of interest" description="Disordered" evidence="1">
    <location>
        <begin position="1"/>
        <end position="73"/>
    </location>
</feature>
<sequence>MGRSLTPRGATRDISNRWGGLENGASVLESPRPPCPNERQTPAGSATAGQTKTARRTTVRYQSAEGLQGPVGGCSPASLKGSWRWCRDRARERKPVHWDSESGHSRRERAFSPVENLTSYGWLSHAPRYGRDAHAHYLLG</sequence>
<accession>A0AAD7S1D5</accession>
<proteinExistence type="predicted"/>
<reference evidence="2" key="1">
    <citation type="journal article" date="2023" name="Science">
        <title>Genome structures resolve the early diversification of teleost fishes.</title>
        <authorList>
            <person name="Parey E."/>
            <person name="Louis A."/>
            <person name="Montfort J."/>
            <person name="Bouchez O."/>
            <person name="Roques C."/>
            <person name="Iampietro C."/>
            <person name="Lluch J."/>
            <person name="Castinel A."/>
            <person name="Donnadieu C."/>
            <person name="Desvignes T."/>
            <person name="Floi Bucao C."/>
            <person name="Jouanno E."/>
            <person name="Wen M."/>
            <person name="Mejri S."/>
            <person name="Dirks R."/>
            <person name="Jansen H."/>
            <person name="Henkel C."/>
            <person name="Chen W.J."/>
            <person name="Zahm M."/>
            <person name="Cabau C."/>
            <person name="Klopp C."/>
            <person name="Thompson A.W."/>
            <person name="Robinson-Rechavi M."/>
            <person name="Braasch I."/>
            <person name="Lecointre G."/>
            <person name="Bobe J."/>
            <person name="Postlethwait J.H."/>
            <person name="Berthelot C."/>
            <person name="Roest Crollius H."/>
            <person name="Guiguen Y."/>
        </authorList>
    </citation>
    <scope>NUCLEOTIDE SEQUENCE</scope>
    <source>
        <strain evidence="2">NC1722</strain>
    </source>
</reference>
<gene>
    <name evidence="2" type="ORF">AAFF_G00049920</name>
</gene>
<keyword evidence="3" id="KW-1185">Reference proteome</keyword>
<dbReference type="EMBL" id="JAINUG010000129">
    <property type="protein sequence ID" value="KAJ8394187.1"/>
    <property type="molecule type" value="Genomic_DNA"/>
</dbReference>
<organism evidence="2 3">
    <name type="scientific">Aldrovandia affinis</name>
    <dbReference type="NCBI Taxonomy" id="143900"/>
    <lineage>
        <taxon>Eukaryota</taxon>
        <taxon>Metazoa</taxon>
        <taxon>Chordata</taxon>
        <taxon>Craniata</taxon>
        <taxon>Vertebrata</taxon>
        <taxon>Euteleostomi</taxon>
        <taxon>Actinopterygii</taxon>
        <taxon>Neopterygii</taxon>
        <taxon>Teleostei</taxon>
        <taxon>Notacanthiformes</taxon>
        <taxon>Halosauridae</taxon>
        <taxon>Aldrovandia</taxon>
    </lineage>
</organism>
<evidence type="ECO:0000313" key="3">
    <source>
        <dbReference type="Proteomes" id="UP001221898"/>
    </source>
</evidence>
<protein>
    <submittedName>
        <fullName evidence="2">Uncharacterized protein</fullName>
    </submittedName>
</protein>
<dbReference type="AlphaFoldDB" id="A0AAD7S1D5"/>
<feature type="compositionally biased region" description="Polar residues" evidence="1">
    <location>
        <begin position="38"/>
        <end position="52"/>
    </location>
</feature>